<evidence type="ECO:0000256" key="8">
    <source>
        <dbReference type="ARBA" id="ARBA00022969"/>
    </source>
</evidence>
<accession>A0A974NIC2</accession>
<dbReference type="EMBL" id="CP068053">
    <property type="protein sequence ID" value="QQS98490.1"/>
    <property type="molecule type" value="Genomic_DNA"/>
</dbReference>
<dbReference type="CDD" id="cd00075">
    <property type="entry name" value="HATPase"/>
    <property type="match status" value="1"/>
</dbReference>
<dbReference type="EC" id="2.7.13.3" evidence="2"/>
<dbReference type="Pfam" id="PF13426">
    <property type="entry name" value="PAS_9"/>
    <property type="match status" value="1"/>
</dbReference>
<evidence type="ECO:0000259" key="13">
    <source>
        <dbReference type="PROSITE" id="PS50113"/>
    </source>
</evidence>
<dbReference type="RefSeq" id="WP_040376165.1">
    <property type="nucleotide sequence ID" value="NZ_CP068053.1"/>
</dbReference>
<dbReference type="NCBIfam" id="TIGR00229">
    <property type="entry name" value="sensory_box"/>
    <property type="match status" value="2"/>
</dbReference>
<dbReference type="SUPFAM" id="SSF55874">
    <property type="entry name" value="ATPase domain of HSP90 chaperone/DNA topoisomerase II/histidine kinase"/>
    <property type="match status" value="1"/>
</dbReference>
<feature type="transmembrane region" description="Helical" evidence="10">
    <location>
        <begin position="291"/>
        <end position="310"/>
    </location>
</feature>
<keyword evidence="5" id="KW-0547">Nucleotide-binding</keyword>
<dbReference type="PRINTS" id="PR00344">
    <property type="entry name" value="BCTRLSENSOR"/>
</dbReference>
<dbReference type="FunFam" id="1.10.287.130:FF:000040">
    <property type="entry name" value="PAS domain-containing sensor histidine kinase"/>
    <property type="match status" value="1"/>
</dbReference>
<keyword evidence="10" id="KW-1133">Transmembrane helix</keyword>
<dbReference type="Proteomes" id="UP000595254">
    <property type="component" value="Chromosome"/>
</dbReference>
<organism evidence="14 15">
    <name type="scientific">Peribacillus psychrosaccharolyticus</name>
    <name type="common">Bacillus psychrosaccharolyticus</name>
    <dbReference type="NCBI Taxonomy" id="1407"/>
    <lineage>
        <taxon>Bacteria</taxon>
        <taxon>Bacillati</taxon>
        <taxon>Bacillota</taxon>
        <taxon>Bacilli</taxon>
        <taxon>Bacillales</taxon>
        <taxon>Bacillaceae</taxon>
        <taxon>Peribacillus</taxon>
    </lineage>
</organism>
<evidence type="ECO:0000256" key="4">
    <source>
        <dbReference type="ARBA" id="ARBA00022679"/>
    </source>
</evidence>
<sequence>MSKYKVLLFYTILGLSGILIIDYIMYNLIQEQYLRVYIHRTIGIILLICTGIFLYLYLSKMEQFSELTEEQMRLHALIDTMADFVNFKDGKGNWIKVNEFGLKLFHLEHVDYKGKTDSELAGYTHADSSALEYCETSDEVTWNSKKVTRCQEVIQLTDGRHRIFDTTKIPLFEQDGSRKSLIVIGRDVTDIIQAQNELSISQQQYKSLYEYNPDPIFMLNLQGLISDVNSRFEAIIGESEVSLVGVSIFDFIIQSPEDQLNLKQSFADVIHSKKGIHKGDLRFQTKIGKEIWLSCIIVPILINGTISGVICYAKDVTHLRETEKMLRKTEKLSVVGELAASVAHEIRNPLTSIKGFIQLLKDDSDTREDYFNIMLNELDRINLIVSELLVLAKPQELQLTQQNLHQLMTEVAVLLEPQAHLSGTELYIGSNPRLPTLSCEANQLKQVFINIIKNSIEAMATKINVEFILNNSSVLVRITDDGLGITQSRIKHLGEPFYSSKEKGTGLGLTITYRIIEAHKGSVHIHSEIDKGTTVEITLPID</sequence>
<dbReference type="PROSITE" id="PS50109">
    <property type="entry name" value="HIS_KIN"/>
    <property type="match status" value="1"/>
</dbReference>
<comment type="catalytic activity">
    <reaction evidence="1">
        <text>ATP + protein L-histidine = ADP + protein N-phospho-L-histidine.</text>
        <dbReference type="EC" id="2.7.13.3"/>
    </reaction>
</comment>
<dbReference type="GO" id="GO:0005524">
    <property type="term" value="F:ATP binding"/>
    <property type="evidence" value="ECO:0007669"/>
    <property type="project" value="UniProtKB-KW"/>
</dbReference>
<dbReference type="SMART" id="SM00091">
    <property type="entry name" value="PAS"/>
    <property type="match status" value="2"/>
</dbReference>
<dbReference type="Pfam" id="PF08448">
    <property type="entry name" value="PAS_4"/>
    <property type="match status" value="1"/>
</dbReference>
<dbReference type="PROSITE" id="PS50113">
    <property type="entry name" value="PAC"/>
    <property type="match status" value="1"/>
</dbReference>
<dbReference type="Gene3D" id="1.10.287.130">
    <property type="match status" value="1"/>
</dbReference>
<evidence type="ECO:0000256" key="3">
    <source>
        <dbReference type="ARBA" id="ARBA00022553"/>
    </source>
</evidence>
<dbReference type="InterPro" id="IPR013656">
    <property type="entry name" value="PAS_4"/>
</dbReference>
<gene>
    <name evidence="14" type="ORF">I6J18_12000</name>
</gene>
<evidence type="ECO:0000256" key="10">
    <source>
        <dbReference type="SAM" id="Phobius"/>
    </source>
</evidence>
<keyword evidence="10" id="KW-0472">Membrane</keyword>
<protein>
    <recommendedName>
        <fullName evidence="2">histidine kinase</fullName>
        <ecNumber evidence="2">2.7.13.3</ecNumber>
    </recommendedName>
</protein>
<dbReference type="Gene3D" id="3.30.565.10">
    <property type="entry name" value="Histidine kinase-like ATPase, C-terminal domain"/>
    <property type="match status" value="1"/>
</dbReference>
<dbReference type="GO" id="GO:0030435">
    <property type="term" value="P:sporulation resulting in formation of a cellular spore"/>
    <property type="evidence" value="ECO:0007669"/>
    <property type="project" value="UniProtKB-KW"/>
</dbReference>
<dbReference type="CDD" id="cd00082">
    <property type="entry name" value="HisKA"/>
    <property type="match status" value="1"/>
</dbReference>
<dbReference type="InterPro" id="IPR000014">
    <property type="entry name" value="PAS"/>
</dbReference>
<dbReference type="Pfam" id="PF02518">
    <property type="entry name" value="HATPase_c"/>
    <property type="match status" value="1"/>
</dbReference>
<dbReference type="GO" id="GO:0000155">
    <property type="term" value="F:phosphorelay sensor kinase activity"/>
    <property type="evidence" value="ECO:0007669"/>
    <property type="project" value="InterPro"/>
</dbReference>
<evidence type="ECO:0000259" key="11">
    <source>
        <dbReference type="PROSITE" id="PS50109"/>
    </source>
</evidence>
<dbReference type="Pfam" id="PF00512">
    <property type="entry name" value="HisKA"/>
    <property type="match status" value="1"/>
</dbReference>
<dbReference type="SMART" id="SM00387">
    <property type="entry name" value="HATPase_c"/>
    <property type="match status" value="1"/>
</dbReference>
<dbReference type="SMART" id="SM00388">
    <property type="entry name" value="HisKA"/>
    <property type="match status" value="1"/>
</dbReference>
<evidence type="ECO:0000256" key="1">
    <source>
        <dbReference type="ARBA" id="ARBA00000085"/>
    </source>
</evidence>
<dbReference type="InterPro" id="IPR036890">
    <property type="entry name" value="HATPase_C_sf"/>
</dbReference>
<keyword evidence="4" id="KW-0808">Transferase</keyword>
<dbReference type="KEGG" id="ppsr:I6J18_12000"/>
<dbReference type="InterPro" id="IPR003594">
    <property type="entry name" value="HATPase_dom"/>
</dbReference>
<keyword evidence="7" id="KW-0067">ATP-binding</keyword>
<evidence type="ECO:0000259" key="12">
    <source>
        <dbReference type="PROSITE" id="PS50112"/>
    </source>
</evidence>
<reference evidence="14 15" key="1">
    <citation type="submission" date="2021-01" db="EMBL/GenBank/DDBJ databases">
        <title>FDA dAtabase for Regulatory Grade micrObial Sequences (FDA-ARGOS): Supporting development and validation of Infectious Disease Dx tests.</title>
        <authorList>
            <person name="Nelson B."/>
            <person name="Plummer A."/>
            <person name="Tallon L."/>
            <person name="Sadzewicz L."/>
            <person name="Zhao X."/>
            <person name="Boylan J."/>
            <person name="Ott S."/>
            <person name="Bowen H."/>
            <person name="Vavikolanu K."/>
            <person name="Mehta A."/>
            <person name="Aluvathingal J."/>
            <person name="Nadendla S."/>
            <person name="Myers T."/>
            <person name="Yan Y."/>
            <person name="Sichtig H."/>
        </authorList>
    </citation>
    <scope>NUCLEOTIDE SEQUENCE [LARGE SCALE GENOMIC DNA]</scope>
    <source>
        <strain evidence="14 15">FDAARGOS_1161</strain>
    </source>
</reference>
<dbReference type="InterPro" id="IPR005467">
    <property type="entry name" value="His_kinase_dom"/>
</dbReference>
<dbReference type="InterPro" id="IPR035965">
    <property type="entry name" value="PAS-like_dom_sf"/>
</dbReference>
<evidence type="ECO:0000256" key="7">
    <source>
        <dbReference type="ARBA" id="ARBA00022840"/>
    </source>
</evidence>
<dbReference type="PANTHER" id="PTHR43065:SF34">
    <property type="entry name" value="SPORULATION KINASE A"/>
    <property type="match status" value="1"/>
</dbReference>
<dbReference type="CDD" id="cd00130">
    <property type="entry name" value="PAS"/>
    <property type="match status" value="1"/>
</dbReference>
<keyword evidence="3" id="KW-0597">Phosphoprotein</keyword>
<evidence type="ECO:0000256" key="9">
    <source>
        <dbReference type="ARBA" id="ARBA00023012"/>
    </source>
</evidence>
<dbReference type="Gene3D" id="3.30.450.20">
    <property type="entry name" value="PAS domain"/>
    <property type="match status" value="2"/>
</dbReference>
<evidence type="ECO:0000313" key="15">
    <source>
        <dbReference type="Proteomes" id="UP000595254"/>
    </source>
</evidence>
<dbReference type="InterPro" id="IPR036097">
    <property type="entry name" value="HisK_dim/P_sf"/>
</dbReference>
<dbReference type="PROSITE" id="PS50112">
    <property type="entry name" value="PAS"/>
    <property type="match status" value="1"/>
</dbReference>
<evidence type="ECO:0000256" key="6">
    <source>
        <dbReference type="ARBA" id="ARBA00022777"/>
    </source>
</evidence>
<keyword evidence="9" id="KW-0902">Two-component regulatory system</keyword>
<dbReference type="AlphaFoldDB" id="A0A974NIC2"/>
<proteinExistence type="predicted"/>
<keyword evidence="8" id="KW-0749">Sporulation</keyword>
<feature type="domain" description="Histidine kinase" evidence="11">
    <location>
        <begin position="341"/>
        <end position="542"/>
    </location>
</feature>
<name>A0A974NIC2_PERPY</name>
<dbReference type="InterPro" id="IPR003661">
    <property type="entry name" value="HisK_dim/P_dom"/>
</dbReference>
<dbReference type="PANTHER" id="PTHR43065">
    <property type="entry name" value="SENSOR HISTIDINE KINASE"/>
    <property type="match status" value="1"/>
</dbReference>
<dbReference type="InterPro" id="IPR000700">
    <property type="entry name" value="PAS-assoc_C"/>
</dbReference>
<keyword evidence="10" id="KW-0812">Transmembrane</keyword>
<feature type="domain" description="PAS" evidence="12">
    <location>
        <begin position="201"/>
        <end position="273"/>
    </location>
</feature>
<evidence type="ECO:0000256" key="5">
    <source>
        <dbReference type="ARBA" id="ARBA00022741"/>
    </source>
</evidence>
<feature type="transmembrane region" description="Helical" evidence="10">
    <location>
        <begin position="7"/>
        <end position="25"/>
    </location>
</feature>
<feature type="transmembrane region" description="Helical" evidence="10">
    <location>
        <begin position="37"/>
        <end position="58"/>
    </location>
</feature>
<dbReference type="InterPro" id="IPR004358">
    <property type="entry name" value="Sig_transdc_His_kin-like_C"/>
</dbReference>
<evidence type="ECO:0000256" key="2">
    <source>
        <dbReference type="ARBA" id="ARBA00012438"/>
    </source>
</evidence>
<keyword evidence="15" id="KW-1185">Reference proteome</keyword>
<evidence type="ECO:0000313" key="14">
    <source>
        <dbReference type="EMBL" id="QQS98490.1"/>
    </source>
</evidence>
<dbReference type="SUPFAM" id="SSF47384">
    <property type="entry name" value="Homodimeric domain of signal transducing histidine kinase"/>
    <property type="match status" value="1"/>
</dbReference>
<feature type="domain" description="PAC" evidence="13">
    <location>
        <begin position="147"/>
        <end position="200"/>
    </location>
</feature>
<keyword evidence="6" id="KW-0418">Kinase</keyword>
<dbReference type="SUPFAM" id="SSF55785">
    <property type="entry name" value="PYP-like sensor domain (PAS domain)"/>
    <property type="match status" value="2"/>
</dbReference>